<dbReference type="Proteomes" id="UP000235670">
    <property type="component" value="Unassembled WGS sequence"/>
</dbReference>
<dbReference type="PROSITE" id="PS51192">
    <property type="entry name" value="HELICASE_ATP_BIND_1"/>
    <property type="match status" value="1"/>
</dbReference>
<dbReference type="SUPFAM" id="SSF52540">
    <property type="entry name" value="P-loop containing nucleoside triphosphate hydrolases"/>
    <property type="match status" value="1"/>
</dbReference>
<evidence type="ECO:0000256" key="1">
    <source>
        <dbReference type="ARBA" id="ARBA00022741"/>
    </source>
</evidence>
<sequence>MFFEKYCEFIEALYCVHYCNITENKKIDYYRNIYNDYLKFGRSNKDFEEIYNDITSGVVCTLDDSNLEFLKKYNGLLLSISDLFNLKIKIHYLDSCSHVKKILGVENRKKQYHCIRCGNNNQNLFYSYKNEDVKIVYCMRCLEFGRVDNFAPMFQINIPVINKKNIIKPSTKLSDLQSEASKQLVINTRNNKNTLVWAVCGAGKTEIVYELVYDAIMSNKRICMAIPRKDVVKELYTRFSKDFRDLDINVLHGDEKSFVDSNFYIMTTHQLIKYYKYFDIVIIDEVDAFPYSGDECLEEGALSSLVEEGVLVFLSATPSKKIKSYVDDIIKIPIRYHGYLLPVPRIRKVNKKLLIFEEKSEIMNKYISEILNKKRRLLVFVPVIAMCQSLKNYLEKYISESIKIDYVYSEDKDRSEKIQRFYNFKIDILITTTILERGVTFDYLDVIVFDAGHKNFTKESLIQIAGRVGRKEYDNMGEIIYFSDEITKNIKHSIKEIEYMNNLASYRKLNKE</sequence>
<dbReference type="GO" id="GO:0005524">
    <property type="term" value="F:ATP binding"/>
    <property type="evidence" value="ECO:0007669"/>
    <property type="project" value="UniProtKB-KW"/>
</dbReference>
<dbReference type="InterPro" id="IPR006935">
    <property type="entry name" value="Helicase/UvrB_N"/>
</dbReference>
<dbReference type="GO" id="GO:0006302">
    <property type="term" value="P:double-strand break repair"/>
    <property type="evidence" value="ECO:0007669"/>
    <property type="project" value="TreeGrafter"/>
</dbReference>
<keyword evidence="3" id="KW-0238">DNA-binding</keyword>
<evidence type="ECO:0000313" key="7">
    <source>
        <dbReference type="Proteomes" id="UP000235670"/>
    </source>
</evidence>
<dbReference type="InterPro" id="IPR014001">
    <property type="entry name" value="Helicase_ATP-bd"/>
</dbReference>
<gene>
    <name evidence="6" type="ORF">CJ218_06490</name>
</gene>
<keyword evidence="2" id="KW-0067">ATP-binding</keyword>
<dbReference type="EMBL" id="PNGT01000007">
    <property type="protein sequence ID" value="PMC52042.1"/>
    <property type="molecule type" value="Genomic_DNA"/>
</dbReference>
<dbReference type="PROSITE" id="PS51194">
    <property type="entry name" value="HELICASE_CTER"/>
    <property type="match status" value="1"/>
</dbReference>
<dbReference type="Gene3D" id="3.40.50.300">
    <property type="entry name" value="P-loop containing nucleotide triphosphate hydrolases"/>
    <property type="match status" value="2"/>
</dbReference>
<keyword evidence="1" id="KW-0547">Nucleotide-binding</keyword>
<evidence type="ECO:0000259" key="5">
    <source>
        <dbReference type="PROSITE" id="PS51194"/>
    </source>
</evidence>
<dbReference type="AlphaFoldDB" id="A0A2N6SDL3"/>
<feature type="domain" description="Helicase C-terminal" evidence="5">
    <location>
        <begin position="362"/>
        <end position="512"/>
    </location>
</feature>
<evidence type="ECO:0000313" key="6">
    <source>
        <dbReference type="EMBL" id="PMC52042.1"/>
    </source>
</evidence>
<dbReference type="STRING" id="84135.GCA_001052115_00572"/>
<dbReference type="InterPro" id="IPR027417">
    <property type="entry name" value="P-loop_NTPase"/>
</dbReference>
<dbReference type="SMART" id="SM00487">
    <property type="entry name" value="DEXDc"/>
    <property type="match status" value="1"/>
</dbReference>
<organism evidence="6 7">
    <name type="scientific">Gemella sanguinis</name>
    <dbReference type="NCBI Taxonomy" id="84135"/>
    <lineage>
        <taxon>Bacteria</taxon>
        <taxon>Bacillati</taxon>
        <taxon>Bacillota</taxon>
        <taxon>Bacilli</taxon>
        <taxon>Bacillales</taxon>
        <taxon>Gemellaceae</taxon>
        <taxon>Gemella</taxon>
    </lineage>
</organism>
<dbReference type="OrthoDB" id="2077914at2"/>
<feature type="domain" description="Helicase ATP-binding" evidence="4">
    <location>
        <begin position="185"/>
        <end position="336"/>
    </location>
</feature>
<evidence type="ECO:0000259" key="4">
    <source>
        <dbReference type="PROSITE" id="PS51192"/>
    </source>
</evidence>
<dbReference type="GO" id="GO:0016787">
    <property type="term" value="F:hydrolase activity"/>
    <property type="evidence" value="ECO:0007669"/>
    <property type="project" value="InterPro"/>
</dbReference>
<dbReference type="PANTHER" id="PTHR30580">
    <property type="entry name" value="PRIMOSOMAL PROTEIN N"/>
    <property type="match status" value="1"/>
</dbReference>
<comment type="caution">
    <text evidence="6">The sequence shown here is derived from an EMBL/GenBank/DDBJ whole genome shotgun (WGS) entry which is preliminary data.</text>
</comment>
<dbReference type="Pfam" id="PF04851">
    <property type="entry name" value="ResIII"/>
    <property type="match status" value="1"/>
</dbReference>
<dbReference type="GO" id="GO:0043138">
    <property type="term" value="F:3'-5' DNA helicase activity"/>
    <property type="evidence" value="ECO:0007669"/>
    <property type="project" value="TreeGrafter"/>
</dbReference>
<dbReference type="SMART" id="SM00490">
    <property type="entry name" value="HELICc"/>
    <property type="match status" value="1"/>
</dbReference>
<protein>
    <submittedName>
        <fullName evidence="6">Competence protein</fullName>
    </submittedName>
</protein>
<name>A0A2N6SDL3_9BACL</name>
<dbReference type="PANTHER" id="PTHR30580:SF1">
    <property type="entry name" value="COMF OPERON PROTEIN 1"/>
    <property type="match status" value="1"/>
</dbReference>
<evidence type="ECO:0000256" key="2">
    <source>
        <dbReference type="ARBA" id="ARBA00022840"/>
    </source>
</evidence>
<dbReference type="RefSeq" id="WP_102190033.1">
    <property type="nucleotide sequence ID" value="NZ_PNGT01000007.1"/>
</dbReference>
<dbReference type="GO" id="GO:0006270">
    <property type="term" value="P:DNA replication initiation"/>
    <property type="evidence" value="ECO:0007669"/>
    <property type="project" value="TreeGrafter"/>
</dbReference>
<dbReference type="InterPro" id="IPR001650">
    <property type="entry name" value="Helicase_C-like"/>
</dbReference>
<reference evidence="6 7" key="1">
    <citation type="submission" date="2017-09" db="EMBL/GenBank/DDBJ databases">
        <title>Bacterial strain isolated from the female urinary microbiota.</title>
        <authorList>
            <person name="Thomas-White K."/>
            <person name="Kumar N."/>
            <person name="Forster S."/>
            <person name="Putonti C."/>
            <person name="Lawley T."/>
            <person name="Wolfe A.J."/>
        </authorList>
    </citation>
    <scope>NUCLEOTIDE SEQUENCE [LARGE SCALE GENOMIC DNA]</scope>
    <source>
        <strain evidence="6 7">UMB0186</strain>
    </source>
</reference>
<accession>A0A2N6SDL3</accession>
<proteinExistence type="predicted"/>
<dbReference type="GO" id="GO:0003677">
    <property type="term" value="F:DNA binding"/>
    <property type="evidence" value="ECO:0007669"/>
    <property type="project" value="UniProtKB-KW"/>
</dbReference>
<dbReference type="GO" id="GO:0006310">
    <property type="term" value="P:DNA recombination"/>
    <property type="evidence" value="ECO:0007669"/>
    <property type="project" value="TreeGrafter"/>
</dbReference>
<evidence type="ECO:0000256" key="3">
    <source>
        <dbReference type="ARBA" id="ARBA00023125"/>
    </source>
</evidence>
<dbReference type="Pfam" id="PF00271">
    <property type="entry name" value="Helicase_C"/>
    <property type="match status" value="1"/>
</dbReference>